<dbReference type="SUPFAM" id="SSF54001">
    <property type="entry name" value="Cysteine proteinases"/>
    <property type="match status" value="1"/>
</dbReference>
<dbReference type="PROSITE" id="PS00640">
    <property type="entry name" value="THIOL_PROTEASE_ASN"/>
    <property type="match status" value="1"/>
</dbReference>
<dbReference type="InterPro" id="IPR039417">
    <property type="entry name" value="Peptidase_C1A_papain-like"/>
</dbReference>
<evidence type="ECO:0000256" key="2">
    <source>
        <dbReference type="ARBA" id="ARBA00022670"/>
    </source>
</evidence>
<comment type="similarity">
    <text evidence="1">Belongs to the peptidase C1 family.</text>
</comment>
<feature type="signal peptide" evidence="7">
    <location>
        <begin position="1"/>
        <end position="28"/>
    </location>
</feature>
<evidence type="ECO:0000256" key="3">
    <source>
        <dbReference type="ARBA" id="ARBA00022729"/>
    </source>
</evidence>
<dbReference type="InterPro" id="IPR000169">
    <property type="entry name" value="Pept_cys_AS"/>
</dbReference>
<dbReference type="GO" id="GO:0006508">
    <property type="term" value="P:proteolysis"/>
    <property type="evidence" value="ECO:0007669"/>
    <property type="project" value="UniProtKB-KW"/>
</dbReference>
<evidence type="ECO:0000256" key="4">
    <source>
        <dbReference type="ARBA" id="ARBA00022801"/>
    </source>
</evidence>
<dbReference type="FunFam" id="3.90.70.10:FF:000023">
    <property type="entry name" value="Senescence-specific cysteine protease SAG39"/>
    <property type="match status" value="1"/>
</dbReference>
<feature type="domain" description="Peptidase C1A papain C-terminal" evidence="8">
    <location>
        <begin position="132"/>
        <end position="347"/>
    </location>
</feature>
<protein>
    <submittedName>
        <fullName evidence="10">Uncharacterized protein</fullName>
    </submittedName>
</protein>
<gene>
    <name evidence="10" type="ORF">CEPIT_LOCUS9395</name>
</gene>
<dbReference type="SMART" id="SM00848">
    <property type="entry name" value="Inhibitor_I29"/>
    <property type="match status" value="1"/>
</dbReference>
<evidence type="ECO:0000256" key="6">
    <source>
        <dbReference type="ARBA" id="ARBA00023157"/>
    </source>
</evidence>
<dbReference type="Proteomes" id="UP001152523">
    <property type="component" value="Unassembled WGS sequence"/>
</dbReference>
<keyword evidence="11" id="KW-1185">Reference proteome</keyword>
<dbReference type="InterPro" id="IPR013128">
    <property type="entry name" value="Peptidase_C1A"/>
</dbReference>
<accession>A0AAV0CY41</accession>
<dbReference type="CDD" id="cd02248">
    <property type="entry name" value="Peptidase_C1A"/>
    <property type="match status" value="1"/>
</dbReference>
<dbReference type="InterPro" id="IPR038765">
    <property type="entry name" value="Papain-like_cys_pep_sf"/>
</dbReference>
<dbReference type="SMART" id="SM00645">
    <property type="entry name" value="Pept_C1"/>
    <property type="match status" value="1"/>
</dbReference>
<dbReference type="EMBL" id="CAMAPF010000051">
    <property type="protein sequence ID" value="CAH9085592.1"/>
    <property type="molecule type" value="Genomic_DNA"/>
</dbReference>
<sequence>MTSRLKKCSLVVLASLMVLQMWGPYATAGPAASRSLRSNPPDEMVQRYEEWIGQYGRVYSNETEKAQRFRVFRDNAMFIDSFNQAGNQSFTLAINEFADLTNEEFRSTRLGYIAPPPSGVTTPFIYENITALPPTVDWLKSGAVTPIKNQEQCGCCWAFSTVAATEGLTKITTGKLISLSEQQLVDCDHISHGCNGGWMQAGFKYITENNGITTEENYPYVMAQGPCQQNKASAMAARLGGFVNVPQNSEADLMKAVAHQPVSVSIDAAGQEMQFYAGGIFTAACSTIINHGVTAIGYGTDPAGTKYWLIKNSWGPNWGEQGYLRLLKDNGVPEGICGIATQASFPLPAK</sequence>
<evidence type="ECO:0000313" key="11">
    <source>
        <dbReference type="Proteomes" id="UP001152523"/>
    </source>
</evidence>
<feature type="chain" id="PRO_5043516198" evidence="7">
    <location>
        <begin position="29"/>
        <end position="350"/>
    </location>
</feature>
<organism evidence="10 11">
    <name type="scientific">Cuscuta epithymum</name>
    <dbReference type="NCBI Taxonomy" id="186058"/>
    <lineage>
        <taxon>Eukaryota</taxon>
        <taxon>Viridiplantae</taxon>
        <taxon>Streptophyta</taxon>
        <taxon>Embryophyta</taxon>
        <taxon>Tracheophyta</taxon>
        <taxon>Spermatophyta</taxon>
        <taxon>Magnoliopsida</taxon>
        <taxon>eudicotyledons</taxon>
        <taxon>Gunneridae</taxon>
        <taxon>Pentapetalae</taxon>
        <taxon>asterids</taxon>
        <taxon>lamiids</taxon>
        <taxon>Solanales</taxon>
        <taxon>Convolvulaceae</taxon>
        <taxon>Cuscuteae</taxon>
        <taxon>Cuscuta</taxon>
        <taxon>Cuscuta subgen. Cuscuta</taxon>
    </lineage>
</organism>
<feature type="domain" description="Cathepsin propeptide inhibitor" evidence="9">
    <location>
        <begin position="48"/>
        <end position="105"/>
    </location>
</feature>
<dbReference type="InterPro" id="IPR025660">
    <property type="entry name" value="Pept_his_AS"/>
</dbReference>
<dbReference type="AlphaFoldDB" id="A0AAV0CY41"/>
<dbReference type="Pfam" id="PF08246">
    <property type="entry name" value="Inhibitor_I29"/>
    <property type="match status" value="1"/>
</dbReference>
<dbReference type="Gene3D" id="3.90.70.10">
    <property type="entry name" value="Cysteine proteinases"/>
    <property type="match status" value="1"/>
</dbReference>
<evidence type="ECO:0000313" key="10">
    <source>
        <dbReference type="EMBL" id="CAH9085592.1"/>
    </source>
</evidence>
<evidence type="ECO:0000259" key="9">
    <source>
        <dbReference type="SMART" id="SM00848"/>
    </source>
</evidence>
<dbReference type="InterPro" id="IPR000668">
    <property type="entry name" value="Peptidase_C1A_C"/>
</dbReference>
<dbReference type="PANTHER" id="PTHR12411">
    <property type="entry name" value="CYSTEINE PROTEASE FAMILY C1-RELATED"/>
    <property type="match status" value="1"/>
</dbReference>
<dbReference type="Pfam" id="PF00112">
    <property type="entry name" value="Peptidase_C1"/>
    <property type="match status" value="1"/>
</dbReference>
<keyword evidence="6" id="KW-1015">Disulfide bond</keyword>
<evidence type="ECO:0000256" key="7">
    <source>
        <dbReference type="SAM" id="SignalP"/>
    </source>
</evidence>
<evidence type="ECO:0000256" key="1">
    <source>
        <dbReference type="ARBA" id="ARBA00008455"/>
    </source>
</evidence>
<dbReference type="GO" id="GO:0008234">
    <property type="term" value="F:cysteine-type peptidase activity"/>
    <property type="evidence" value="ECO:0007669"/>
    <property type="project" value="UniProtKB-KW"/>
</dbReference>
<evidence type="ECO:0000256" key="5">
    <source>
        <dbReference type="ARBA" id="ARBA00022807"/>
    </source>
</evidence>
<proteinExistence type="inferred from homology"/>
<comment type="caution">
    <text evidence="10">The sequence shown here is derived from an EMBL/GenBank/DDBJ whole genome shotgun (WGS) entry which is preliminary data.</text>
</comment>
<evidence type="ECO:0000259" key="8">
    <source>
        <dbReference type="SMART" id="SM00645"/>
    </source>
</evidence>
<dbReference type="PRINTS" id="PR00705">
    <property type="entry name" value="PAPAIN"/>
</dbReference>
<dbReference type="InterPro" id="IPR013201">
    <property type="entry name" value="Prot_inhib_I29"/>
</dbReference>
<dbReference type="PROSITE" id="PS00639">
    <property type="entry name" value="THIOL_PROTEASE_HIS"/>
    <property type="match status" value="1"/>
</dbReference>
<reference evidence="10" key="1">
    <citation type="submission" date="2022-07" db="EMBL/GenBank/DDBJ databases">
        <authorList>
            <person name="Macas J."/>
            <person name="Novak P."/>
            <person name="Neumann P."/>
        </authorList>
    </citation>
    <scope>NUCLEOTIDE SEQUENCE</scope>
</reference>
<keyword evidence="5" id="KW-0788">Thiol protease</keyword>
<keyword evidence="2" id="KW-0645">Protease</keyword>
<dbReference type="PROSITE" id="PS00139">
    <property type="entry name" value="THIOL_PROTEASE_CYS"/>
    <property type="match status" value="1"/>
</dbReference>
<dbReference type="InterPro" id="IPR025661">
    <property type="entry name" value="Pept_asp_AS"/>
</dbReference>
<keyword evidence="4" id="KW-0378">Hydrolase</keyword>
<keyword evidence="3 7" id="KW-0732">Signal</keyword>
<name>A0AAV0CY41_9ASTE</name>